<proteinExistence type="predicted"/>
<evidence type="ECO:0000256" key="1">
    <source>
        <dbReference type="SAM" id="Phobius"/>
    </source>
</evidence>
<sequence length="77" mass="8720">MSSLSYFFIALIVLWIVILLSIRRKIAKIVSDAQVESVDKLSPGDRKQVKKLNFVLFVSFCGIVSLMIIGFFIHQMG</sequence>
<organism evidence="2 3">
    <name type="scientific">Chitinophaga skermanii</name>
    <dbReference type="NCBI Taxonomy" id="331697"/>
    <lineage>
        <taxon>Bacteria</taxon>
        <taxon>Pseudomonadati</taxon>
        <taxon>Bacteroidota</taxon>
        <taxon>Chitinophagia</taxon>
        <taxon>Chitinophagales</taxon>
        <taxon>Chitinophagaceae</taxon>
        <taxon>Chitinophaga</taxon>
    </lineage>
</organism>
<dbReference type="AlphaFoldDB" id="A0A327QK75"/>
<name>A0A327QK75_9BACT</name>
<accession>A0A327QK75</accession>
<keyword evidence="3" id="KW-1185">Reference proteome</keyword>
<dbReference type="EMBL" id="QLLL01000004">
    <property type="protein sequence ID" value="RAJ05036.1"/>
    <property type="molecule type" value="Genomic_DNA"/>
</dbReference>
<reference evidence="2 3" key="1">
    <citation type="submission" date="2018-06" db="EMBL/GenBank/DDBJ databases">
        <title>Genomic Encyclopedia of Archaeal and Bacterial Type Strains, Phase II (KMG-II): from individual species to whole genera.</title>
        <authorList>
            <person name="Goeker M."/>
        </authorList>
    </citation>
    <scope>NUCLEOTIDE SEQUENCE [LARGE SCALE GENOMIC DNA]</scope>
    <source>
        <strain evidence="2 3">DSM 23857</strain>
    </source>
</reference>
<keyword evidence="1" id="KW-1133">Transmembrane helix</keyword>
<dbReference type="RefSeq" id="WP_148707279.1">
    <property type="nucleotide sequence ID" value="NZ_QLLL01000004.1"/>
</dbReference>
<feature type="transmembrane region" description="Helical" evidence="1">
    <location>
        <begin position="52"/>
        <end position="73"/>
    </location>
</feature>
<dbReference type="Proteomes" id="UP000249547">
    <property type="component" value="Unassembled WGS sequence"/>
</dbReference>
<evidence type="ECO:0000313" key="2">
    <source>
        <dbReference type="EMBL" id="RAJ05036.1"/>
    </source>
</evidence>
<comment type="caution">
    <text evidence="2">The sequence shown here is derived from an EMBL/GenBank/DDBJ whole genome shotgun (WGS) entry which is preliminary data.</text>
</comment>
<evidence type="ECO:0000313" key="3">
    <source>
        <dbReference type="Proteomes" id="UP000249547"/>
    </source>
</evidence>
<keyword evidence="1" id="KW-0812">Transmembrane</keyword>
<protein>
    <submittedName>
        <fullName evidence="2">Uncharacterized protein</fullName>
    </submittedName>
</protein>
<gene>
    <name evidence="2" type="ORF">LX64_02190</name>
</gene>
<keyword evidence="1" id="KW-0472">Membrane</keyword>
<feature type="transmembrane region" description="Helical" evidence="1">
    <location>
        <begin position="6"/>
        <end position="22"/>
    </location>
</feature>